<evidence type="ECO:0000256" key="1">
    <source>
        <dbReference type="SAM" id="MobiDB-lite"/>
    </source>
</evidence>
<feature type="compositionally biased region" description="Basic and acidic residues" evidence="1">
    <location>
        <begin position="189"/>
        <end position="206"/>
    </location>
</feature>
<keyword evidence="3" id="KW-1185">Reference proteome</keyword>
<sequence>MANNRNFYETHSYHADVFNIHNNPILTIWPPPSTKVPTFHFELTTTEATQNAFIDTQRREIVRCQLNILTNVLMERTRLADTYHSACQTSSVLKTLLERLLVNAYDMHGNVSYQVKFVEQYLLAMNYGHLQTDRSTMDARLKQAREDSSKKAKAIAAAAPMEIDPPAVDFDAIHRTTKKFASVYSEDPTSDRTKHRNEDPTKDRTKPHANPRGRFPKKNHWFCQERRREKASGTQKKGQT</sequence>
<accession>A0A8H7Q603</accession>
<feature type="compositionally biased region" description="Basic residues" evidence="1">
    <location>
        <begin position="207"/>
        <end position="220"/>
    </location>
</feature>
<dbReference type="EMBL" id="JAEPRA010000004">
    <property type="protein sequence ID" value="KAG2186513.1"/>
    <property type="molecule type" value="Genomic_DNA"/>
</dbReference>
<gene>
    <name evidence="2" type="ORF">INT44_002735</name>
</gene>
<dbReference type="Proteomes" id="UP000612746">
    <property type="component" value="Unassembled WGS sequence"/>
</dbReference>
<protein>
    <submittedName>
        <fullName evidence="2">Uncharacterized protein</fullName>
    </submittedName>
</protein>
<evidence type="ECO:0000313" key="2">
    <source>
        <dbReference type="EMBL" id="KAG2186513.1"/>
    </source>
</evidence>
<dbReference type="AlphaFoldDB" id="A0A8H7Q603"/>
<evidence type="ECO:0000313" key="3">
    <source>
        <dbReference type="Proteomes" id="UP000612746"/>
    </source>
</evidence>
<name>A0A8H7Q603_9FUNG</name>
<feature type="region of interest" description="Disordered" evidence="1">
    <location>
        <begin position="181"/>
        <end position="240"/>
    </location>
</feature>
<comment type="caution">
    <text evidence="2">The sequence shown here is derived from an EMBL/GenBank/DDBJ whole genome shotgun (WGS) entry which is preliminary data.</text>
</comment>
<reference evidence="2" key="1">
    <citation type="submission" date="2020-12" db="EMBL/GenBank/DDBJ databases">
        <title>Metabolic potential, ecology and presence of endohyphal bacteria is reflected in genomic diversity of Mucoromycotina.</title>
        <authorList>
            <person name="Muszewska A."/>
            <person name="Okrasinska A."/>
            <person name="Steczkiewicz K."/>
            <person name="Drgas O."/>
            <person name="Orlowska M."/>
            <person name="Perlinska-Lenart U."/>
            <person name="Aleksandrzak-Piekarczyk T."/>
            <person name="Szatraj K."/>
            <person name="Zielenkiewicz U."/>
            <person name="Pilsyk S."/>
            <person name="Malc E."/>
            <person name="Mieczkowski P."/>
            <person name="Kruszewska J.S."/>
            <person name="Biernat P."/>
            <person name="Pawlowska J."/>
        </authorList>
    </citation>
    <scope>NUCLEOTIDE SEQUENCE</scope>
    <source>
        <strain evidence="2">WA0000051536</strain>
    </source>
</reference>
<organism evidence="2 3">
    <name type="scientific">Umbelopsis vinacea</name>
    <dbReference type="NCBI Taxonomy" id="44442"/>
    <lineage>
        <taxon>Eukaryota</taxon>
        <taxon>Fungi</taxon>
        <taxon>Fungi incertae sedis</taxon>
        <taxon>Mucoromycota</taxon>
        <taxon>Mucoromycotina</taxon>
        <taxon>Umbelopsidomycetes</taxon>
        <taxon>Umbelopsidales</taxon>
        <taxon>Umbelopsidaceae</taxon>
        <taxon>Umbelopsis</taxon>
    </lineage>
</organism>
<proteinExistence type="predicted"/>